<protein>
    <submittedName>
        <fullName evidence="2">Uncharacterized protein</fullName>
    </submittedName>
</protein>
<dbReference type="eggNOG" id="ENOG5030JJA">
    <property type="taxonomic scope" value="Bacteria"/>
</dbReference>
<feature type="transmembrane region" description="Helical" evidence="1">
    <location>
        <begin position="91"/>
        <end position="116"/>
    </location>
</feature>
<evidence type="ECO:0000313" key="3">
    <source>
        <dbReference type="Proteomes" id="UP000030647"/>
    </source>
</evidence>
<evidence type="ECO:0000256" key="1">
    <source>
        <dbReference type="SAM" id="Phobius"/>
    </source>
</evidence>
<keyword evidence="1" id="KW-0472">Membrane</keyword>
<feature type="transmembrane region" description="Helical" evidence="1">
    <location>
        <begin position="156"/>
        <end position="173"/>
    </location>
</feature>
<feature type="transmembrane region" description="Helical" evidence="1">
    <location>
        <begin position="41"/>
        <end position="64"/>
    </location>
</feature>
<accession>U4TLG3</accession>
<keyword evidence="1" id="KW-1133">Transmembrane helix</keyword>
<dbReference type="Proteomes" id="UP000030647">
    <property type="component" value="Unassembled WGS sequence"/>
</dbReference>
<keyword evidence="3" id="KW-1185">Reference proteome</keyword>
<reference evidence="3" key="1">
    <citation type="journal article" date="2013" name="Genome Announc.">
        <title>Whole-Genome Sequencing of Lactobacillus shenzhenensis Strain LY-73T.</title>
        <authorList>
            <person name="Lin Z."/>
            <person name="Liu Z."/>
            <person name="Yang R."/>
            <person name="Zou Y."/>
            <person name="Wan D."/>
            <person name="Chen J."/>
            <person name="Guo M."/>
            <person name="Zhao J."/>
            <person name="Fang C."/>
            <person name="Yang R."/>
            <person name="Liu F."/>
        </authorList>
    </citation>
    <scope>NUCLEOTIDE SEQUENCE [LARGE SCALE GENOMIC DNA]</scope>
    <source>
        <strain evidence="3">LY-73</strain>
    </source>
</reference>
<dbReference type="AlphaFoldDB" id="U4TLG3"/>
<dbReference type="HOGENOM" id="CLU_057094_0_0_9"/>
<gene>
    <name evidence="2" type="ORF">L248_1513</name>
</gene>
<name>U4TLG3_9LACO</name>
<dbReference type="OrthoDB" id="2331237at2"/>
<evidence type="ECO:0000313" key="2">
    <source>
        <dbReference type="EMBL" id="ERL64235.1"/>
    </source>
</evidence>
<feature type="transmembrane region" description="Helical" evidence="1">
    <location>
        <begin position="180"/>
        <end position="199"/>
    </location>
</feature>
<dbReference type="EMBL" id="KI271602">
    <property type="protein sequence ID" value="ERL64235.1"/>
    <property type="molecule type" value="Genomic_DNA"/>
</dbReference>
<proteinExistence type="predicted"/>
<keyword evidence="1" id="KW-0812">Transmembrane</keyword>
<dbReference type="RefSeq" id="WP_022530526.1">
    <property type="nucleotide sequence ID" value="NZ_KI271602.1"/>
</dbReference>
<feature type="transmembrane region" description="Helical" evidence="1">
    <location>
        <begin position="226"/>
        <end position="248"/>
    </location>
</feature>
<sequence>MYPARLLLNEQSAQSFTENPALYCQYVQKVGERFYERTWYFLQHLVVQNGGLVLGAVVSILLAWRFPLQMRTGVKDDNTFLALGFTPMKQYWLSMVFDALVAFLFSLVSIGSFVLLSARINGWGALNYPVLLWRGDPAMYSHAFANLGTILKDETLLFSSGVMLSIVFSHVVGMLIKQPLVVLLTTIDLWAVPLVGPSWRWAPWTYLNFSRVADGYTKTFYQSYDVSGGIAVLLGWTAFFIILGCGWLTSTQRRRITDGHSDN</sequence>
<organism evidence="2 3">
    <name type="scientific">Schleiferilactobacillus shenzhenensis LY-73</name>
    <dbReference type="NCBI Taxonomy" id="1231336"/>
    <lineage>
        <taxon>Bacteria</taxon>
        <taxon>Bacillati</taxon>
        <taxon>Bacillota</taxon>
        <taxon>Bacilli</taxon>
        <taxon>Lactobacillales</taxon>
        <taxon>Lactobacillaceae</taxon>
        <taxon>Schleiferilactobacillus</taxon>
    </lineage>
</organism>